<reference evidence="11" key="1">
    <citation type="journal article" date="2019" name="Int. J. Syst. Evol. Microbiol.">
        <title>The Global Catalogue of Microorganisms (GCM) 10K type strain sequencing project: providing services to taxonomists for standard genome sequencing and annotation.</title>
        <authorList>
            <consortium name="The Broad Institute Genomics Platform"/>
            <consortium name="The Broad Institute Genome Sequencing Center for Infectious Disease"/>
            <person name="Wu L."/>
            <person name="Ma J."/>
        </authorList>
    </citation>
    <scope>NUCLEOTIDE SEQUENCE [LARGE SCALE GENOMIC DNA]</scope>
    <source>
        <strain evidence="11">NCAIM B.01391</strain>
    </source>
</reference>
<evidence type="ECO:0000256" key="7">
    <source>
        <dbReference type="ARBA" id="ARBA00023169"/>
    </source>
</evidence>
<accession>A0ABW0IN28</accession>
<sequence>MPDIVTTLVPASIGMAKPGRQLGASVTPAQRRRLVAAALLIGDLVTLTIVAGILQLGAAVAASDTDTNMASLILVWALALCGALAGFSLYGSERAEPVDRLRRRTLGNLVAAAVVFAWLAVEQPTSHLWGFVVAGAGLIVVLGYYIEALIRGALLRRQLWTAPTVLYGTMPACLALARDLVSRPELGLRPIAILADEEGVVPPDAADAADAAEFPVITPVQANIMSPRIEVALCASGDLHVEQADWLARLPLRQIFVVHDASTLQVLNPQLRAMGGLLGLELRSAIHMPRNLRLKRVLDLVVAIPIAVLALPVVAVLALAVKMVDNGPAFYAQPRVGRNGHIFNVYKLRSMYADAEARLAAHLAADTAARQEWERFFKLSNDPRILPGIGQFIRRSSLDELPQLWNVLRGDMSIVGPRPFPAYHNQCFDTAFQALRTSVPPGLTGLWQVTDRSDGDLAVQKRQDSFYIHNWSFWLDFYVLLQTLPAVLHGRGAK</sequence>
<comment type="subcellular location">
    <subcellularLocation>
        <location evidence="1">Membrane</location>
        <topology evidence="1">Multi-pass membrane protein</topology>
    </subcellularLocation>
</comment>
<evidence type="ECO:0000256" key="3">
    <source>
        <dbReference type="ARBA" id="ARBA00022679"/>
    </source>
</evidence>
<keyword evidence="7" id="KW-0270">Exopolysaccharide synthesis</keyword>
<dbReference type="RefSeq" id="WP_377795677.1">
    <property type="nucleotide sequence ID" value="NZ_JBHSLW010000005.1"/>
</dbReference>
<feature type="transmembrane region" description="Helical" evidence="8">
    <location>
        <begin position="127"/>
        <end position="146"/>
    </location>
</feature>
<keyword evidence="6 8" id="KW-0472">Membrane</keyword>
<keyword evidence="11" id="KW-1185">Reference proteome</keyword>
<protein>
    <submittedName>
        <fullName evidence="10">Sugar transferase</fullName>
        <ecNumber evidence="10">2.7.8.-</ecNumber>
    </submittedName>
</protein>
<proteinExistence type="inferred from homology"/>
<dbReference type="EMBL" id="JBHSLW010000005">
    <property type="protein sequence ID" value="MFC5418448.1"/>
    <property type="molecule type" value="Genomic_DNA"/>
</dbReference>
<comment type="similarity">
    <text evidence="2">Belongs to the bacterial sugar transferase family.</text>
</comment>
<name>A0ABW0IN28_9HYPH</name>
<feature type="transmembrane region" description="Helical" evidence="8">
    <location>
        <begin position="69"/>
        <end position="92"/>
    </location>
</feature>
<feature type="transmembrane region" description="Helical" evidence="8">
    <location>
        <begin position="297"/>
        <end position="321"/>
    </location>
</feature>
<dbReference type="EC" id="2.7.8.-" evidence="10"/>
<feature type="domain" description="Bacterial sugar transferase" evidence="9">
    <location>
        <begin position="295"/>
        <end position="488"/>
    </location>
</feature>
<evidence type="ECO:0000256" key="5">
    <source>
        <dbReference type="ARBA" id="ARBA00022989"/>
    </source>
</evidence>
<evidence type="ECO:0000256" key="4">
    <source>
        <dbReference type="ARBA" id="ARBA00022692"/>
    </source>
</evidence>
<dbReference type="NCBIfam" id="TIGR03025">
    <property type="entry name" value="EPS_sugtrans"/>
    <property type="match status" value="1"/>
</dbReference>
<comment type="caution">
    <text evidence="10">The sequence shown here is derived from an EMBL/GenBank/DDBJ whole genome shotgun (WGS) entry which is preliminary data.</text>
</comment>
<dbReference type="InterPro" id="IPR017475">
    <property type="entry name" value="EPS_sugar_tfrase"/>
</dbReference>
<dbReference type="GO" id="GO:0016740">
    <property type="term" value="F:transferase activity"/>
    <property type="evidence" value="ECO:0007669"/>
    <property type="project" value="UniProtKB-KW"/>
</dbReference>
<dbReference type="InterPro" id="IPR003362">
    <property type="entry name" value="Bact_transf"/>
</dbReference>
<feature type="transmembrane region" description="Helical" evidence="8">
    <location>
        <begin position="104"/>
        <end position="121"/>
    </location>
</feature>
<evidence type="ECO:0000313" key="10">
    <source>
        <dbReference type="EMBL" id="MFC5418448.1"/>
    </source>
</evidence>
<evidence type="ECO:0000256" key="1">
    <source>
        <dbReference type="ARBA" id="ARBA00004141"/>
    </source>
</evidence>
<evidence type="ECO:0000256" key="8">
    <source>
        <dbReference type="SAM" id="Phobius"/>
    </source>
</evidence>
<evidence type="ECO:0000256" key="6">
    <source>
        <dbReference type="ARBA" id="ARBA00023136"/>
    </source>
</evidence>
<feature type="transmembrane region" description="Helical" evidence="8">
    <location>
        <begin position="34"/>
        <end position="57"/>
    </location>
</feature>
<dbReference type="PANTHER" id="PTHR30576:SF0">
    <property type="entry name" value="UNDECAPRENYL-PHOSPHATE N-ACETYLGALACTOSAMINYL 1-PHOSPHATE TRANSFERASE-RELATED"/>
    <property type="match status" value="1"/>
</dbReference>
<keyword evidence="4 8" id="KW-0812">Transmembrane</keyword>
<evidence type="ECO:0000256" key="2">
    <source>
        <dbReference type="ARBA" id="ARBA00006464"/>
    </source>
</evidence>
<gene>
    <name evidence="10" type="ORF">ACFPOB_02605</name>
</gene>
<dbReference type="PANTHER" id="PTHR30576">
    <property type="entry name" value="COLANIC BIOSYNTHESIS UDP-GLUCOSE LIPID CARRIER TRANSFERASE"/>
    <property type="match status" value="1"/>
</dbReference>
<evidence type="ECO:0000313" key="11">
    <source>
        <dbReference type="Proteomes" id="UP001596053"/>
    </source>
</evidence>
<dbReference type="Pfam" id="PF02397">
    <property type="entry name" value="Bac_transf"/>
    <property type="match status" value="1"/>
</dbReference>
<dbReference type="Proteomes" id="UP001596053">
    <property type="component" value="Unassembled WGS sequence"/>
</dbReference>
<keyword evidence="3 10" id="KW-0808">Transferase</keyword>
<evidence type="ECO:0000259" key="9">
    <source>
        <dbReference type="Pfam" id="PF02397"/>
    </source>
</evidence>
<organism evidence="10 11">
    <name type="scientific">Bosea eneae</name>
    <dbReference type="NCBI Taxonomy" id="151454"/>
    <lineage>
        <taxon>Bacteria</taxon>
        <taxon>Pseudomonadati</taxon>
        <taxon>Pseudomonadota</taxon>
        <taxon>Alphaproteobacteria</taxon>
        <taxon>Hyphomicrobiales</taxon>
        <taxon>Boseaceae</taxon>
        <taxon>Bosea</taxon>
    </lineage>
</organism>
<keyword evidence="5 8" id="KW-1133">Transmembrane helix</keyword>